<evidence type="ECO:0000313" key="3">
    <source>
        <dbReference type="Proteomes" id="UP000030765"/>
    </source>
</evidence>
<dbReference type="AlphaFoldDB" id="A0A084VRM1"/>
<evidence type="ECO:0000313" key="2">
    <source>
        <dbReference type="EnsemblMetazoa" id="ASIC008126-PA"/>
    </source>
</evidence>
<name>A0A084VRM1_ANOSI</name>
<evidence type="ECO:0000313" key="1">
    <source>
        <dbReference type="EMBL" id="KFB40615.1"/>
    </source>
</evidence>
<accession>A0A084VRM1</accession>
<protein>
    <submittedName>
        <fullName evidence="1 2">Uncharacterized protein</fullName>
    </submittedName>
</protein>
<reference evidence="1 3" key="1">
    <citation type="journal article" date="2014" name="BMC Genomics">
        <title>Genome sequence of Anopheles sinensis provides insight into genetics basis of mosquito competence for malaria parasites.</title>
        <authorList>
            <person name="Zhou D."/>
            <person name="Zhang D."/>
            <person name="Ding G."/>
            <person name="Shi L."/>
            <person name="Hou Q."/>
            <person name="Ye Y."/>
            <person name="Xu Y."/>
            <person name="Zhou H."/>
            <person name="Xiong C."/>
            <person name="Li S."/>
            <person name="Yu J."/>
            <person name="Hong S."/>
            <person name="Yu X."/>
            <person name="Zou P."/>
            <person name="Chen C."/>
            <person name="Chang X."/>
            <person name="Wang W."/>
            <person name="Lv Y."/>
            <person name="Sun Y."/>
            <person name="Ma L."/>
            <person name="Shen B."/>
            <person name="Zhu C."/>
        </authorList>
    </citation>
    <scope>NUCLEOTIDE SEQUENCE [LARGE SCALE GENOMIC DNA]</scope>
</reference>
<dbReference type="EMBL" id="KE525033">
    <property type="protein sequence ID" value="KFB40615.1"/>
    <property type="molecule type" value="Genomic_DNA"/>
</dbReference>
<gene>
    <name evidence="1" type="ORF">ZHAS_00008126</name>
</gene>
<organism evidence="1">
    <name type="scientific">Anopheles sinensis</name>
    <name type="common">Mosquito</name>
    <dbReference type="NCBI Taxonomy" id="74873"/>
    <lineage>
        <taxon>Eukaryota</taxon>
        <taxon>Metazoa</taxon>
        <taxon>Ecdysozoa</taxon>
        <taxon>Arthropoda</taxon>
        <taxon>Hexapoda</taxon>
        <taxon>Insecta</taxon>
        <taxon>Pterygota</taxon>
        <taxon>Neoptera</taxon>
        <taxon>Endopterygota</taxon>
        <taxon>Diptera</taxon>
        <taxon>Nematocera</taxon>
        <taxon>Culicoidea</taxon>
        <taxon>Culicidae</taxon>
        <taxon>Anophelinae</taxon>
        <taxon>Anopheles</taxon>
    </lineage>
</organism>
<sequence length="86" mass="9871">MYAPWRLICGHTHSTGTRPTAITFFPQRTVKSHGQPDCLSACQPNESTRRTELELHRGALLLCSIECAERVRKLEREPLAHQHTHR</sequence>
<dbReference type="EMBL" id="ATLV01015746">
    <property type="status" value="NOT_ANNOTATED_CDS"/>
    <property type="molecule type" value="Genomic_DNA"/>
</dbReference>
<reference evidence="2" key="2">
    <citation type="submission" date="2020-05" db="UniProtKB">
        <authorList>
            <consortium name="EnsemblMetazoa"/>
        </authorList>
    </citation>
    <scope>IDENTIFICATION</scope>
</reference>
<dbReference type="VEuPathDB" id="VectorBase:ASIC008126"/>
<proteinExistence type="predicted"/>
<dbReference type="EnsemblMetazoa" id="ASIC008126-RA">
    <property type="protein sequence ID" value="ASIC008126-PA"/>
    <property type="gene ID" value="ASIC008126"/>
</dbReference>
<keyword evidence="3" id="KW-1185">Reference proteome</keyword>
<dbReference type="Proteomes" id="UP000030765">
    <property type="component" value="Unassembled WGS sequence"/>
</dbReference>